<dbReference type="OMA" id="DCMHYLG"/>
<dbReference type="GO" id="GO:0016126">
    <property type="term" value="P:sterol biosynthetic process"/>
    <property type="evidence" value="ECO:0007669"/>
    <property type="project" value="TreeGrafter"/>
</dbReference>
<keyword evidence="1" id="KW-0808">Transferase</keyword>
<dbReference type="EnsemblProtists" id="PYU1_T014884">
    <property type="protein sequence ID" value="PYU1_T014884"/>
    <property type="gene ID" value="PYU1_G014853"/>
</dbReference>
<evidence type="ECO:0000259" key="3">
    <source>
        <dbReference type="Pfam" id="PF13649"/>
    </source>
</evidence>
<dbReference type="GO" id="GO:0005783">
    <property type="term" value="C:endoplasmic reticulum"/>
    <property type="evidence" value="ECO:0007669"/>
    <property type="project" value="TreeGrafter"/>
</dbReference>
<dbReference type="EMBL" id="ADOS01001567">
    <property type="status" value="NOT_ANNOTATED_CDS"/>
    <property type="molecule type" value="Genomic_DNA"/>
</dbReference>
<dbReference type="PANTHER" id="PTHR44068">
    <property type="entry name" value="ZGC:194242"/>
    <property type="match status" value="1"/>
</dbReference>
<dbReference type="InParanoid" id="K3XCD5"/>
<organism evidence="4 5">
    <name type="scientific">Globisporangium ultimum (strain ATCC 200006 / CBS 805.95 / DAOM BR144)</name>
    <name type="common">Pythium ultimum</name>
    <dbReference type="NCBI Taxonomy" id="431595"/>
    <lineage>
        <taxon>Eukaryota</taxon>
        <taxon>Sar</taxon>
        <taxon>Stramenopiles</taxon>
        <taxon>Oomycota</taxon>
        <taxon>Peronosporomycetes</taxon>
        <taxon>Pythiales</taxon>
        <taxon>Pythiaceae</taxon>
        <taxon>Globisporangium</taxon>
    </lineage>
</organism>
<dbReference type="InterPro" id="IPR050447">
    <property type="entry name" value="Erg6_SMT_methyltransf"/>
</dbReference>
<dbReference type="GO" id="GO:0003838">
    <property type="term" value="F:sterol 24-C-methyltransferase activity"/>
    <property type="evidence" value="ECO:0007669"/>
    <property type="project" value="TreeGrafter"/>
</dbReference>
<dbReference type="eggNOG" id="KOG1269">
    <property type="taxonomic scope" value="Eukaryota"/>
</dbReference>
<evidence type="ECO:0000313" key="4">
    <source>
        <dbReference type="EnsemblProtists" id="PYU1_T014884"/>
    </source>
</evidence>
<keyword evidence="5" id="KW-1185">Reference proteome</keyword>
<dbReference type="PANTHER" id="PTHR44068:SF1">
    <property type="entry name" value="HYPOTHETICAL LOC100005854"/>
    <property type="match status" value="1"/>
</dbReference>
<dbReference type="Pfam" id="PF13649">
    <property type="entry name" value="Methyltransf_25"/>
    <property type="match status" value="1"/>
</dbReference>
<dbReference type="Gene3D" id="3.40.50.150">
    <property type="entry name" value="Vaccinia Virus protein VP39"/>
    <property type="match status" value="1"/>
</dbReference>
<dbReference type="CDD" id="cd02440">
    <property type="entry name" value="AdoMet_MTases"/>
    <property type="match status" value="1"/>
</dbReference>
<dbReference type="AlphaFoldDB" id="K3XCD5"/>
<protein>
    <recommendedName>
        <fullName evidence="3">Methyltransferase domain-containing protein</fullName>
    </recommendedName>
</protein>
<comment type="similarity">
    <text evidence="2">Belongs to the class I-like SAM-binding methyltransferase superfamily. Erg6/SMT family.</text>
</comment>
<evidence type="ECO:0000256" key="2">
    <source>
        <dbReference type="ARBA" id="ARBA00038188"/>
    </source>
</evidence>
<proteinExistence type="inferred from homology"/>
<dbReference type="Proteomes" id="UP000019132">
    <property type="component" value="Unassembled WGS sequence"/>
</dbReference>
<reference evidence="5" key="1">
    <citation type="journal article" date="2010" name="Genome Biol.">
        <title>Genome sequence of the necrotrophic plant pathogen Pythium ultimum reveals original pathogenicity mechanisms and effector repertoire.</title>
        <authorList>
            <person name="Levesque C.A."/>
            <person name="Brouwer H."/>
            <person name="Cano L."/>
            <person name="Hamilton J.P."/>
            <person name="Holt C."/>
            <person name="Huitema E."/>
            <person name="Raffaele S."/>
            <person name="Robideau G.P."/>
            <person name="Thines M."/>
            <person name="Win J."/>
            <person name="Zerillo M.M."/>
            <person name="Beakes G.W."/>
            <person name="Boore J.L."/>
            <person name="Busam D."/>
            <person name="Dumas B."/>
            <person name="Ferriera S."/>
            <person name="Fuerstenberg S.I."/>
            <person name="Gachon C.M."/>
            <person name="Gaulin E."/>
            <person name="Govers F."/>
            <person name="Grenville-Briggs L."/>
            <person name="Horner N."/>
            <person name="Hostetler J."/>
            <person name="Jiang R.H."/>
            <person name="Johnson J."/>
            <person name="Krajaejun T."/>
            <person name="Lin H."/>
            <person name="Meijer H.J."/>
            <person name="Moore B."/>
            <person name="Morris P."/>
            <person name="Phuntmart V."/>
            <person name="Puiu D."/>
            <person name="Shetty J."/>
            <person name="Stajich J.E."/>
            <person name="Tripathy S."/>
            <person name="Wawra S."/>
            <person name="van West P."/>
            <person name="Whitty B.R."/>
            <person name="Coutinho P.M."/>
            <person name="Henrissat B."/>
            <person name="Martin F."/>
            <person name="Thomas P.D."/>
            <person name="Tyler B.M."/>
            <person name="De Vries R.P."/>
            <person name="Kamoun S."/>
            <person name="Yandell M."/>
            <person name="Tisserat N."/>
            <person name="Buell C.R."/>
        </authorList>
    </citation>
    <scope>NUCLEOTIDE SEQUENCE</scope>
    <source>
        <strain evidence="5">DAOM:BR144</strain>
    </source>
</reference>
<dbReference type="InterPro" id="IPR029063">
    <property type="entry name" value="SAM-dependent_MTases_sf"/>
</dbReference>
<dbReference type="STRING" id="431595.K3XCD5"/>
<dbReference type="HOGENOM" id="CLU_064375_0_0_1"/>
<dbReference type="InterPro" id="IPR041698">
    <property type="entry name" value="Methyltransf_25"/>
</dbReference>
<evidence type="ECO:0000313" key="5">
    <source>
        <dbReference type="Proteomes" id="UP000019132"/>
    </source>
</evidence>
<feature type="domain" description="Methyltransferase" evidence="3">
    <location>
        <begin position="80"/>
        <end position="175"/>
    </location>
</feature>
<accession>K3XCD5</accession>
<evidence type="ECO:0000256" key="1">
    <source>
        <dbReference type="ARBA" id="ARBA00022679"/>
    </source>
</evidence>
<reference evidence="5" key="2">
    <citation type="submission" date="2010-04" db="EMBL/GenBank/DDBJ databases">
        <authorList>
            <person name="Buell R."/>
            <person name="Hamilton J."/>
            <person name="Hostetler J."/>
        </authorList>
    </citation>
    <scope>NUCLEOTIDE SEQUENCE [LARGE SCALE GENOMIC DNA]</scope>
    <source>
        <strain evidence="5">DAOM:BR144</strain>
    </source>
</reference>
<reference evidence="4" key="3">
    <citation type="submission" date="2015-02" db="UniProtKB">
        <authorList>
            <consortium name="EnsemblProtists"/>
        </authorList>
    </citation>
    <scope>IDENTIFICATION</scope>
    <source>
        <strain evidence="4">DAOM BR144</strain>
    </source>
</reference>
<dbReference type="SUPFAM" id="SSF53335">
    <property type="entry name" value="S-adenosyl-L-methionine-dependent methyltransferases"/>
    <property type="match status" value="1"/>
</dbReference>
<name>K3XCD5_GLOUD</name>
<dbReference type="VEuPathDB" id="FungiDB:PYU1_G014853"/>
<sequence length="292" mass="32685">MKEDQEIKTMKLYHHVDRIERRLQDLGYSLSNQSEIVDPERLGTVDSLHFFGDEPIQRILQLINASSGSNQDEGSEAKKVLDIGTGYGGTARLLAHRSGCHVDALELQPDLSAAGAHLTRKCGLNTLIAHKTGDFMRLPLVDNEYDVVVGLLCFMHIGNWPQLFRRCFASLKAGGVMYVEDFFLRGPELTEHERTLLKDDVYCSQLYKKDELVALLTKCGFESIEFQDVTAKWVPYVVNRSVTYHANLQTHIASDGKHVAEGLDHFYASVAKVFQGDNLGGFMLAVRKPPSS</sequence>